<feature type="domain" description="3-dehydroquinate synthase C-terminal" evidence="21">
    <location>
        <begin position="209"/>
        <end position="361"/>
    </location>
</feature>
<dbReference type="GO" id="GO:0003856">
    <property type="term" value="F:3-dehydroquinate synthase activity"/>
    <property type="evidence" value="ECO:0007669"/>
    <property type="project" value="UniProtKB-EC"/>
</dbReference>
<keyword evidence="15" id="KW-0057">Aromatic amino acid biosynthesis</keyword>
<comment type="cofactor">
    <cofactor evidence="3">
        <name>Co(2+)</name>
        <dbReference type="ChEBI" id="CHEBI:48828"/>
    </cofactor>
</comment>
<keyword evidence="14" id="KW-0520">NAD</keyword>
<evidence type="ECO:0000256" key="14">
    <source>
        <dbReference type="ARBA" id="ARBA00023027"/>
    </source>
</evidence>
<comment type="pathway">
    <text evidence="5">Metabolic intermediate biosynthesis; chorismate biosynthesis; chorismate from D-erythrose 4-phosphate and phosphoenolpyruvate: step 2/7.</text>
</comment>
<feature type="transmembrane region" description="Helical" evidence="19">
    <location>
        <begin position="126"/>
        <end position="147"/>
    </location>
</feature>
<accession>A0ABW1UM34</accession>
<dbReference type="Pfam" id="PF01761">
    <property type="entry name" value="DHQ_synthase"/>
    <property type="match status" value="1"/>
</dbReference>
<reference evidence="23" key="1">
    <citation type="journal article" date="2019" name="Int. J. Syst. Evol. Microbiol.">
        <title>The Global Catalogue of Microorganisms (GCM) 10K type strain sequencing project: providing services to taxonomists for standard genome sequencing and annotation.</title>
        <authorList>
            <consortium name="The Broad Institute Genomics Platform"/>
            <consortium name="The Broad Institute Genome Sequencing Center for Infectious Disease"/>
            <person name="Wu L."/>
            <person name="Ma J."/>
        </authorList>
    </citation>
    <scope>NUCLEOTIDE SEQUENCE [LARGE SCALE GENOMIC DNA]</scope>
    <source>
        <strain evidence="23">CCM 8897</strain>
    </source>
</reference>
<dbReference type="RefSeq" id="WP_125595951.1">
    <property type="nucleotide sequence ID" value="NZ_JBHSSM010000015.1"/>
</dbReference>
<proteinExistence type="inferred from homology"/>
<dbReference type="InterPro" id="IPR016037">
    <property type="entry name" value="DHQ_synth_AroB"/>
</dbReference>
<dbReference type="PIRSF" id="PIRSF001455">
    <property type="entry name" value="DHQ_synth"/>
    <property type="match status" value="1"/>
</dbReference>
<dbReference type="Proteomes" id="UP001596310">
    <property type="component" value="Unassembled WGS sequence"/>
</dbReference>
<evidence type="ECO:0000256" key="1">
    <source>
        <dbReference type="ARBA" id="ARBA00001393"/>
    </source>
</evidence>
<evidence type="ECO:0000256" key="2">
    <source>
        <dbReference type="ARBA" id="ARBA00001911"/>
    </source>
</evidence>
<dbReference type="Pfam" id="PF24621">
    <property type="entry name" value="DHQS_C"/>
    <property type="match status" value="1"/>
</dbReference>
<dbReference type="InterPro" id="IPR030960">
    <property type="entry name" value="DHQS/DOIS_N"/>
</dbReference>
<evidence type="ECO:0000256" key="16">
    <source>
        <dbReference type="ARBA" id="ARBA00023239"/>
    </source>
</evidence>
<evidence type="ECO:0000256" key="11">
    <source>
        <dbReference type="ARBA" id="ARBA00022723"/>
    </source>
</evidence>
<keyword evidence="13" id="KW-0862">Zinc</keyword>
<keyword evidence="9" id="KW-0963">Cytoplasm</keyword>
<organism evidence="22 23">
    <name type="scientific">Lapidilactobacillus achengensis</name>
    <dbReference type="NCBI Taxonomy" id="2486000"/>
    <lineage>
        <taxon>Bacteria</taxon>
        <taxon>Bacillati</taxon>
        <taxon>Bacillota</taxon>
        <taxon>Bacilli</taxon>
        <taxon>Lactobacillales</taxon>
        <taxon>Lactobacillaceae</taxon>
        <taxon>Lapidilactobacillus</taxon>
    </lineage>
</organism>
<feature type="domain" description="3-dehydroquinate synthase N-terminal" evidence="20">
    <location>
        <begin position="96"/>
        <end position="207"/>
    </location>
</feature>
<dbReference type="InterPro" id="IPR050071">
    <property type="entry name" value="Dehydroquinate_synthase"/>
</dbReference>
<name>A0ABW1UM34_9LACO</name>
<evidence type="ECO:0000256" key="7">
    <source>
        <dbReference type="ARBA" id="ARBA00013031"/>
    </source>
</evidence>
<dbReference type="InterPro" id="IPR056179">
    <property type="entry name" value="DHQS_C"/>
</dbReference>
<comment type="caution">
    <text evidence="22">The sequence shown here is derived from an EMBL/GenBank/DDBJ whole genome shotgun (WGS) entry which is preliminary data.</text>
</comment>
<keyword evidence="19" id="KW-1133">Transmembrane helix</keyword>
<keyword evidence="12" id="KW-0547">Nucleotide-binding</keyword>
<dbReference type="Gene3D" id="3.40.50.1970">
    <property type="match status" value="1"/>
</dbReference>
<evidence type="ECO:0000256" key="19">
    <source>
        <dbReference type="SAM" id="Phobius"/>
    </source>
</evidence>
<evidence type="ECO:0000256" key="6">
    <source>
        <dbReference type="ARBA" id="ARBA00005412"/>
    </source>
</evidence>
<sequence length="396" mass="41542">MTKPNDGASQLQPVAKSSAAPATVGATELSQWTLALADKTTQITLGPGARQQLRPFLQTTAARKILLLSDDNVAPLYLRSLVTELTAAGLTVITQVIAAGEASKNLTTASTLYQVLRRNEFSRQDVLIALGGGVIGDLGAFVASTYMRGMGLIQLPTTVVAQGDSSLGGKTAVDFAETKNLIGSFYPAQAVFSDPVFLTSLPPREISSGLAEMIKCLLIGAQPDQAQTHLTSLNAGLGAGIKQGDPALLALIAPLVRQGAQVKTDLVTRDFYDFRERRYLNFGHTVGHAVEALAAGQLRHGEAVSIGMVSILTAAVAHGLLAPAVLTTVSATLTALQLPTAIPAAMTPAQLLAKIALDKKVAAGQVELVLLRDWGQPYLHRVPLAALGDWLGWSKC</sequence>
<comment type="subcellular location">
    <subcellularLocation>
        <location evidence="4">Cytoplasm</location>
    </subcellularLocation>
</comment>
<dbReference type="CDD" id="cd08195">
    <property type="entry name" value="DHQS"/>
    <property type="match status" value="1"/>
</dbReference>
<comment type="similarity">
    <text evidence="6">Belongs to the sugar phosphate cyclases superfamily. Dehydroquinate synthase family.</text>
</comment>
<evidence type="ECO:0000256" key="3">
    <source>
        <dbReference type="ARBA" id="ARBA00001941"/>
    </source>
</evidence>
<evidence type="ECO:0000256" key="9">
    <source>
        <dbReference type="ARBA" id="ARBA00022490"/>
    </source>
</evidence>
<evidence type="ECO:0000313" key="22">
    <source>
        <dbReference type="EMBL" id="MFC6315020.1"/>
    </source>
</evidence>
<evidence type="ECO:0000256" key="8">
    <source>
        <dbReference type="ARBA" id="ARBA00017684"/>
    </source>
</evidence>
<dbReference type="EMBL" id="JBHSSM010000015">
    <property type="protein sequence ID" value="MFC6315020.1"/>
    <property type="molecule type" value="Genomic_DNA"/>
</dbReference>
<evidence type="ECO:0000256" key="5">
    <source>
        <dbReference type="ARBA" id="ARBA00004661"/>
    </source>
</evidence>
<evidence type="ECO:0000256" key="10">
    <source>
        <dbReference type="ARBA" id="ARBA00022605"/>
    </source>
</evidence>
<evidence type="ECO:0000256" key="15">
    <source>
        <dbReference type="ARBA" id="ARBA00023141"/>
    </source>
</evidence>
<dbReference type="PANTHER" id="PTHR43622:SF7">
    <property type="entry name" value="3-DEHYDROQUINATE SYNTHASE, CHLOROPLASTIC"/>
    <property type="match status" value="1"/>
</dbReference>
<keyword evidence="16 22" id="KW-0456">Lyase</keyword>
<keyword evidence="10" id="KW-0028">Amino-acid biosynthesis</keyword>
<evidence type="ECO:0000313" key="23">
    <source>
        <dbReference type="Proteomes" id="UP001596310"/>
    </source>
</evidence>
<comment type="catalytic activity">
    <reaction evidence="1">
        <text>7-phospho-2-dehydro-3-deoxy-D-arabino-heptonate = 3-dehydroquinate + phosphate</text>
        <dbReference type="Rhea" id="RHEA:21968"/>
        <dbReference type="ChEBI" id="CHEBI:32364"/>
        <dbReference type="ChEBI" id="CHEBI:43474"/>
        <dbReference type="ChEBI" id="CHEBI:58394"/>
        <dbReference type="EC" id="4.2.3.4"/>
    </reaction>
</comment>
<keyword evidence="11" id="KW-0479">Metal-binding</keyword>
<keyword evidence="19" id="KW-0812">Transmembrane</keyword>
<dbReference type="PANTHER" id="PTHR43622">
    <property type="entry name" value="3-DEHYDROQUINATE SYNTHASE"/>
    <property type="match status" value="1"/>
</dbReference>
<evidence type="ECO:0000256" key="17">
    <source>
        <dbReference type="ARBA" id="ARBA00023285"/>
    </source>
</evidence>
<protein>
    <recommendedName>
        <fullName evidence="8 18">3-dehydroquinate synthase</fullName>
        <ecNumber evidence="7 18">4.2.3.4</ecNumber>
    </recommendedName>
</protein>
<keyword evidence="23" id="KW-1185">Reference proteome</keyword>
<dbReference type="SUPFAM" id="SSF56796">
    <property type="entry name" value="Dehydroquinate synthase-like"/>
    <property type="match status" value="1"/>
</dbReference>
<gene>
    <name evidence="22" type="primary">aroB</name>
    <name evidence="22" type="ORF">ACFQHW_05475</name>
</gene>
<evidence type="ECO:0000256" key="13">
    <source>
        <dbReference type="ARBA" id="ARBA00022833"/>
    </source>
</evidence>
<dbReference type="EC" id="4.2.3.4" evidence="7 18"/>
<keyword evidence="19" id="KW-0472">Membrane</keyword>
<evidence type="ECO:0000259" key="21">
    <source>
        <dbReference type="Pfam" id="PF24621"/>
    </source>
</evidence>
<evidence type="ECO:0000256" key="4">
    <source>
        <dbReference type="ARBA" id="ARBA00004496"/>
    </source>
</evidence>
<evidence type="ECO:0000256" key="18">
    <source>
        <dbReference type="NCBIfam" id="TIGR01357"/>
    </source>
</evidence>
<dbReference type="InterPro" id="IPR030963">
    <property type="entry name" value="DHQ_synth_fam"/>
</dbReference>
<dbReference type="Gene3D" id="1.20.1090.10">
    <property type="entry name" value="Dehydroquinate synthase-like - alpha domain"/>
    <property type="match status" value="1"/>
</dbReference>
<evidence type="ECO:0000259" key="20">
    <source>
        <dbReference type="Pfam" id="PF01761"/>
    </source>
</evidence>
<dbReference type="NCBIfam" id="TIGR01357">
    <property type="entry name" value="aroB"/>
    <property type="match status" value="1"/>
</dbReference>
<keyword evidence="17" id="KW-0170">Cobalt</keyword>
<evidence type="ECO:0000256" key="12">
    <source>
        <dbReference type="ARBA" id="ARBA00022741"/>
    </source>
</evidence>
<comment type="cofactor">
    <cofactor evidence="2">
        <name>NAD(+)</name>
        <dbReference type="ChEBI" id="CHEBI:57540"/>
    </cofactor>
</comment>